<feature type="domain" description="DUF58" evidence="2">
    <location>
        <begin position="205"/>
        <end position="386"/>
    </location>
</feature>
<dbReference type="EMBL" id="JBHUDC010000001">
    <property type="protein sequence ID" value="MFD1511797.1"/>
    <property type="molecule type" value="Genomic_DNA"/>
</dbReference>
<reference evidence="3 4" key="1">
    <citation type="journal article" date="2019" name="Int. J. Syst. Evol. Microbiol.">
        <title>The Global Catalogue of Microorganisms (GCM) 10K type strain sequencing project: providing services to taxonomists for standard genome sequencing and annotation.</title>
        <authorList>
            <consortium name="The Broad Institute Genomics Platform"/>
            <consortium name="The Broad Institute Genome Sequencing Center for Infectious Disease"/>
            <person name="Wu L."/>
            <person name="Ma J."/>
        </authorList>
    </citation>
    <scope>NUCLEOTIDE SEQUENCE [LARGE SCALE GENOMIC DNA]</scope>
    <source>
        <strain evidence="3 4">CGMCC 1.12563</strain>
    </source>
</reference>
<name>A0ABD6AQD8_9EURY</name>
<dbReference type="NCBIfam" id="TIGR01451">
    <property type="entry name" value="B_ant_repeat"/>
    <property type="match status" value="1"/>
</dbReference>
<sequence>MTAGAPDERTLATRRWHGVAALAVVTTAVGVVTARPGLLLVSVVGVAVAAYASTASAPATTLALTRTVDTERPSDGETVTVTVTVENTGEAAVSDLRLVDGVPSGLAVVEGTAQFTTALRPGAIARFEYDVRAARGDHRFDPATAVVRDAGGARERRVRLVAPTRLRCVPRLGPLAPPALRALTTRHSGPRRTPTPGAGTEFVTVREYRRGDPPSRIDWRRRARTGDLATVEFAEPRALRVLVLVDARPVAYAAPGDDEVGTPDASTGHSDTAVDRSVAAAGRLFAGLLDAGHTAGLAALSPRSFWLAPGGGAGHRARGRRELALHPAFDATPPDADVDERRAVDRLVARLANDTQVVVLSPLVDESVLGAIRRLDAAGHRVSVLSPDVTGTATPGEQAARLERVGRIRSLRGRGVPVLDWRSGTSLDRALAGRRWL</sequence>
<dbReference type="Pfam" id="PF01882">
    <property type="entry name" value="DUF58"/>
    <property type="match status" value="1"/>
</dbReference>
<dbReference type="RefSeq" id="WP_250871781.1">
    <property type="nucleotide sequence ID" value="NZ_JALXFV010000001.1"/>
</dbReference>
<evidence type="ECO:0000259" key="1">
    <source>
        <dbReference type="Pfam" id="PF01345"/>
    </source>
</evidence>
<evidence type="ECO:0000259" key="2">
    <source>
        <dbReference type="Pfam" id="PF01882"/>
    </source>
</evidence>
<comment type="caution">
    <text evidence="3">The sequence shown here is derived from an EMBL/GenBank/DDBJ whole genome shotgun (WGS) entry which is preliminary data.</text>
</comment>
<dbReference type="Gene3D" id="2.60.40.10">
    <property type="entry name" value="Immunoglobulins"/>
    <property type="match status" value="1"/>
</dbReference>
<dbReference type="Proteomes" id="UP001597187">
    <property type="component" value="Unassembled WGS sequence"/>
</dbReference>
<dbReference type="InterPro" id="IPR013783">
    <property type="entry name" value="Ig-like_fold"/>
</dbReference>
<accession>A0ABD6AQD8</accession>
<protein>
    <submittedName>
        <fullName evidence="3">DUF58 domain-containing protein</fullName>
    </submittedName>
</protein>
<dbReference type="InterPro" id="IPR047589">
    <property type="entry name" value="DUF11_rpt"/>
</dbReference>
<organism evidence="3 4">
    <name type="scientific">Halomarina rubra</name>
    <dbReference type="NCBI Taxonomy" id="2071873"/>
    <lineage>
        <taxon>Archaea</taxon>
        <taxon>Methanobacteriati</taxon>
        <taxon>Methanobacteriota</taxon>
        <taxon>Stenosarchaea group</taxon>
        <taxon>Halobacteria</taxon>
        <taxon>Halobacteriales</taxon>
        <taxon>Natronomonadaceae</taxon>
        <taxon>Halomarina</taxon>
    </lineage>
</organism>
<evidence type="ECO:0000313" key="4">
    <source>
        <dbReference type="Proteomes" id="UP001597187"/>
    </source>
</evidence>
<dbReference type="PANTHER" id="PTHR33608:SF6">
    <property type="entry name" value="BLL2464 PROTEIN"/>
    <property type="match status" value="1"/>
</dbReference>
<dbReference type="InterPro" id="IPR002881">
    <property type="entry name" value="DUF58"/>
</dbReference>
<proteinExistence type="predicted"/>
<dbReference type="PANTHER" id="PTHR33608">
    <property type="entry name" value="BLL2464 PROTEIN"/>
    <property type="match status" value="1"/>
</dbReference>
<evidence type="ECO:0000313" key="3">
    <source>
        <dbReference type="EMBL" id="MFD1511797.1"/>
    </source>
</evidence>
<feature type="domain" description="DUF11" evidence="1">
    <location>
        <begin position="62"/>
        <end position="114"/>
    </location>
</feature>
<gene>
    <name evidence="3" type="ORF">ACFSBT_00715</name>
</gene>
<dbReference type="InterPro" id="IPR001434">
    <property type="entry name" value="OmcB-like_DUF11"/>
</dbReference>
<dbReference type="Pfam" id="PF01345">
    <property type="entry name" value="DUF11"/>
    <property type="match status" value="1"/>
</dbReference>
<dbReference type="AlphaFoldDB" id="A0ABD6AQD8"/>
<keyword evidence="4" id="KW-1185">Reference proteome</keyword>